<dbReference type="SUPFAM" id="SSF55781">
    <property type="entry name" value="GAF domain-like"/>
    <property type="match status" value="1"/>
</dbReference>
<dbReference type="Pfam" id="PF13185">
    <property type="entry name" value="GAF_2"/>
    <property type="match status" value="1"/>
</dbReference>
<dbReference type="InterPro" id="IPR029016">
    <property type="entry name" value="GAF-like_dom_sf"/>
</dbReference>
<dbReference type="Gene3D" id="3.30.450.40">
    <property type="match status" value="1"/>
</dbReference>
<evidence type="ECO:0000259" key="5">
    <source>
        <dbReference type="PROSITE" id="PS50921"/>
    </source>
</evidence>
<dbReference type="PROSITE" id="PS50921">
    <property type="entry name" value="ANTAR"/>
    <property type="match status" value="1"/>
</dbReference>
<keyword evidence="1" id="KW-0808">Transferase</keyword>
<evidence type="ECO:0000313" key="7">
    <source>
        <dbReference type="Proteomes" id="UP001596189"/>
    </source>
</evidence>
<dbReference type="InterPro" id="IPR011006">
    <property type="entry name" value="CheY-like_superfamily"/>
</dbReference>
<evidence type="ECO:0000256" key="3">
    <source>
        <dbReference type="ARBA" id="ARBA00023015"/>
    </source>
</evidence>
<dbReference type="SMART" id="SM01012">
    <property type="entry name" value="ANTAR"/>
    <property type="match status" value="1"/>
</dbReference>
<keyword evidence="2" id="KW-0418">Kinase</keyword>
<protein>
    <submittedName>
        <fullName evidence="6">GAF and ANTAR domain-containing protein</fullName>
    </submittedName>
</protein>
<dbReference type="EMBL" id="JBHSRD010000004">
    <property type="protein sequence ID" value="MFC6008394.1"/>
    <property type="molecule type" value="Genomic_DNA"/>
</dbReference>
<sequence length="245" mass="26274">MSDATRGARSHGSGVSRDQVDVIATTLAKVARDLESQWKNAEETLLAIIQAAAHTVPGAEFASITEVRSSQELSERLATSPVAARADAAQYELGEGPCLDSAYAHQTIRVRDFADEPRWPRFAEAALGLGVRSMLALQLYVEQDDLGALNLFARVPHAFDDEAESVGLLFAAHAAVAMAGANREASMRIALSSRDLIGQAKGMLMERYKIDADVAFGLLVRVSQESNIRVAVVAEQLARTGLISP</sequence>
<feature type="domain" description="ANTAR" evidence="5">
    <location>
        <begin position="177"/>
        <end position="238"/>
    </location>
</feature>
<proteinExistence type="predicted"/>
<evidence type="ECO:0000313" key="6">
    <source>
        <dbReference type="EMBL" id="MFC6008394.1"/>
    </source>
</evidence>
<dbReference type="Gene3D" id="1.10.10.10">
    <property type="entry name" value="Winged helix-like DNA-binding domain superfamily/Winged helix DNA-binding domain"/>
    <property type="match status" value="1"/>
</dbReference>
<evidence type="ECO:0000256" key="4">
    <source>
        <dbReference type="ARBA" id="ARBA00023163"/>
    </source>
</evidence>
<dbReference type="InterPro" id="IPR036388">
    <property type="entry name" value="WH-like_DNA-bd_sf"/>
</dbReference>
<keyword evidence="3" id="KW-0805">Transcription regulation</keyword>
<dbReference type="Proteomes" id="UP001596189">
    <property type="component" value="Unassembled WGS sequence"/>
</dbReference>
<evidence type="ECO:0000256" key="1">
    <source>
        <dbReference type="ARBA" id="ARBA00022679"/>
    </source>
</evidence>
<gene>
    <name evidence="6" type="ORF">ACFQDO_14750</name>
</gene>
<organism evidence="6 7">
    <name type="scientific">Angustibacter luteus</name>
    <dbReference type="NCBI Taxonomy" id="658456"/>
    <lineage>
        <taxon>Bacteria</taxon>
        <taxon>Bacillati</taxon>
        <taxon>Actinomycetota</taxon>
        <taxon>Actinomycetes</taxon>
        <taxon>Kineosporiales</taxon>
        <taxon>Kineosporiaceae</taxon>
    </lineage>
</organism>
<keyword evidence="7" id="KW-1185">Reference proteome</keyword>
<dbReference type="PIRSF" id="PIRSF036625">
    <property type="entry name" value="GAF_ANTAR"/>
    <property type="match status" value="1"/>
</dbReference>
<dbReference type="InterPro" id="IPR003018">
    <property type="entry name" value="GAF"/>
</dbReference>
<keyword evidence="4" id="KW-0804">Transcription</keyword>
<accession>A0ABW1JHU3</accession>
<name>A0ABW1JHU3_9ACTN</name>
<comment type="caution">
    <text evidence="6">The sequence shown here is derived from an EMBL/GenBank/DDBJ whole genome shotgun (WGS) entry which is preliminary data.</text>
</comment>
<dbReference type="SMART" id="SM00065">
    <property type="entry name" value="GAF"/>
    <property type="match status" value="1"/>
</dbReference>
<dbReference type="InterPro" id="IPR005561">
    <property type="entry name" value="ANTAR"/>
</dbReference>
<dbReference type="RefSeq" id="WP_345714910.1">
    <property type="nucleotide sequence ID" value="NZ_BAABFP010000002.1"/>
</dbReference>
<dbReference type="InterPro" id="IPR012074">
    <property type="entry name" value="GAF_ANTAR"/>
</dbReference>
<dbReference type="Pfam" id="PF03861">
    <property type="entry name" value="ANTAR"/>
    <property type="match status" value="1"/>
</dbReference>
<evidence type="ECO:0000256" key="2">
    <source>
        <dbReference type="ARBA" id="ARBA00022777"/>
    </source>
</evidence>
<dbReference type="SUPFAM" id="SSF52172">
    <property type="entry name" value="CheY-like"/>
    <property type="match status" value="1"/>
</dbReference>
<reference evidence="7" key="1">
    <citation type="journal article" date="2019" name="Int. J. Syst. Evol. Microbiol.">
        <title>The Global Catalogue of Microorganisms (GCM) 10K type strain sequencing project: providing services to taxonomists for standard genome sequencing and annotation.</title>
        <authorList>
            <consortium name="The Broad Institute Genomics Platform"/>
            <consortium name="The Broad Institute Genome Sequencing Center for Infectious Disease"/>
            <person name="Wu L."/>
            <person name="Ma J."/>
        </authorList>
    </citation>
    <scope>NUCLEOTIDE SEQUENCE [LARGE SCALE GENOMIC DNA]</scope>
    <source>
        <strain evidence="7">KACC 14249</strain>
    </source>
</reference>